<dbReference type="EMBL" id="KQ947411">
    <property type="protein sequence ID" value="KUJ19579.1"/>
    <property type="molecule type" value="Genomic_DNA"/>
</dbReference>
<dbReference type="Proteomes" id="UP000070700">
    <property type="component" value="Unassembled WGS sequence"/>
</dbReference>
<dbReference type="RefSeq" id="XP_018073934.1">
    <property type="nucleotide sequence ID" value="XM_018219634.1"/>
</dbReference>
<dbReference type="GeneID" id="28829360"/>
<feature type="domain" description="FAD-binding" evidence="6">
    <location>
        <begin position="155"/>
        <end position="339"/>
    </location>
</feature>
<dbReference type="Pfam" id="PF13450">
    <property type="entry name" value="NAD_binding_8"/>
    <property type="match status" value="1"/>
</dbReference>
<dbReference type="PANTHER" id="PTHR13789:SF215">
    <property type="entry name" value="FAD-BINDING DOMAIN-CONTAINING PROTEIN-RELATED"/>
    <property type="match status" value="1"/>
</dbReference>
<keyword evidence="8" id="KW-1185">Reference proteome</keyword>
<protein>
    <submittedName>
        <fullName evidence="7">Salicylate hydroxylase</fullName>
    </submittedName>
</protein>
<dbReference type="AlphaFoldDB" id="A0A194XHH4"/>
<evidence type="ECO:0000313" key="7">
    <source>
        <dbReference type="EMBL" id="KUJ19579.1"/>
    </source>
</evidence>
<keyword evidence="2" id="KW-0285">Flavoprotein</keyword>
<dbReference type="KEGG" id="psco:LY89DRAFT_731976"/>
<evidence type="ECO:0000256" key="1">
    <source>
        <dbReference type="ARBA" id="ARBA00007992"/>
    </source>
</evidence>
<dbReference type="GO" id="GO:0004497">
    <property type="term" value="F:monooxygenase activity"/>
    <property type="evidence" value="ECO:0007669"/>
    <property type="project" value="UniProtKB-KW"/>
</dbReference>
<sequence>MSPVGPAQLKIIIIGAGIAGLSAAITCRRAGHLVEVYERSSLNNEIGAAIHIPPNASRGLLAWGFDTERAKLVTCKRSYRAHGTSLKTFHKTDESYMESTFGAPWLLAHRVDLHEELKRLATGSDGEGKPAVAYLKSEVISYDYEAGSVTLASGRSITGDLVVAADGVHTSAVEAILGTSNPALPTTGYNFAYRFLIPAKALDSDPETEWFGKGENGCMKFFVEEGIRLVSYPCRNKEEHNFVAIFHSDVIGSREDWQTSVDKSALLDRYSSFHPSLLAVLNKATDIKQWPLLFRAPIPSWHKGKLVLLGDAAHPMLPHQGQGGAQGIEDAVALGMVLTNCTLDTLGERIGIFEDIRIKRASVIQIFSNAGQDEPEKIRRDAAKFIPADTVPKTPEEFHKFNFGYDVVRHSTQSIEERYPEWVLPKKFFEHEPRRGVYP</sequence>
<accession>A0A194XHH4</accession>
<evidence type="ECO:0000256" key="4">
    <source>
        <dbReference type="ARBA" id="ARBA00023002"/>
    </source>
</evidence>
<dbReference type="OrthoDB" id="9993796at2759"/>
<proteinExistence type="inferred from homology"/>
<dbReference type="InterPro" id="IPR050493">
    <property type="entry name" value="FAD-dep_Monooxygenase_BioMet"/>
</dbReference>
<dbReference type="GO" id="GO:0071949">
    <property type="term" value="F:FAD binding"/>
    <property type="evidence" value="ECO:0007669"/>
    <property type="project" value="InterPro"/>
</dbReference>
<dbReference type="SUPFAM" id="SSF54373">
    <property type="entry name" value="FAD-linked reductases, C-terminal domain"/>
    <property type="match status" value="1"/>
</dbReference>
<gene>
    <name evidence="7" type="ORF">LY89DRAFT_731976</name>
</gene>
<keyword evidence="5" id="KW-0503">Monooxygenase</keyword>
<keyword evidence="3" id="KW-0274">FAD</keyword>
<dbReference type="Pfam" id="PF01494">
    <property type="entry name" value="FAD_binding_3"/>
    <property type="match status" value="1"/>
</dbReference>
<dbReference type="PRINTS" id="PR00420">
    <property type="entry name" value="RNGMNOXGNASE"/>
</dbReference>
<evidence type="ECO:0000259" key="6">
    <source>
        <dbReference type="Pfam" id="PF01494"/>
    </source>
</evidence>
<dbReference type="Gene3D" id="3.50.50.60">
    <property type="entry name" value="FAD/NAD(P)-binding domain"/>
    <property type="match status" value="1"/>
</dbReference>
<reference evidence="7 8" key="1">
    <citation type="submission" date="2015-10" db="EMBL/GenBank/DDBJ databases">
        <title>Full genome of DAOMC 229536 Phialocephala scopiformis, a fungal endophyte of spruce producing the potent anti-insectan compound rugulosin.</title>
        <authorList>
            <consortium name="DOE Joint Genome Institute"/>
            <person name="Walker A.K."/>
            <person name="Frasz S.L."/>
            <person name="Seifert K.A."/>
            <person name="Miller J.D."/>
            <person name="Mondo S.J."/>
            <person name="Labutti K."/>
            <person name="Lipzen A."/>
            <person name="Dockter R."/>
            <person name="Kennedy M."/>
            <person name="Grigoriev I.V."/>
            <person name="Spatafora J.W."/>
        </authorList>
    </citation>
    <scope>NUCLEOTIDE SEQUENCE [LARGE SCALE GENOMIC DNA]</scope>
    <source>
        <strain evidence="7 8">CBS 120377</strain>
    </source>
</reference>
<dbReference type="InterPro" id="IPR036188">
    <property type="entry name" value="FAD/NAD-bd_sf"/>
</dbReference>
<name>A0A194XHH4_MOLSC</name>
<dbReference type="SUPFAM" id="SSF51905">
    <property type="entry name" value="FAD/NAD(P)-binding domain"/>
    <property type="match status" value="1"/>
</dbReference>
<comment type="similarity">
    <text evidence="1">Belongs to the paxM FAD-dependent monooxygenase family.</text>
</comment>
<dbReference type="PANTHER" id="PTHR13789">
    <property type="entry name" value="MONOOXYGENASE"/>
    <property type="match status" value="1"/>
</dbReference>
<evidence type="ECO:0000256" key="3">
    <source>
        <dbReference type="ARBA" id="ARBA00022827"/>
    </source>
</evidence>
<evidence type="ECO:0000256" key="2">
    <source>
        <dbReference type="ARBA" id="ARBA00022630"/>
    </source>
</evidence>
<evidence type="ECO:0000313" key="8">
    <source>
        <dbReference type="Proteomes" id="UP000070700"/>
    </source>
</evidence>
<keyword evidence="4" id="KW-0560">Oxidoreductase</keyword>
<organism evidence="7 8">
    <name type="scientific">Mollisia scopiformis</name>
    <name type="common">Conifer needle endophyte fungus</name>
    <name type="synonym">Phialocephala scopiformis</name>
    <dbReference type="NCBI Taxonomy" id="149040"/>
    <lineage>
        <taxon>Eukaryota</taxon>
        <taxon>Fungi</taxon>
        <taxon>Dikarya</taxon>
        <taxon>Ascomycota</taxon>
        <taxon>Pezizomycotina</taxon>
        <taxon>Leotiomycetes</taxon>
        <taxon>Helotiales</taxon>
        <taxon>Mollisiaceae</taxon>
        <taxon>Mollisia</taxon>
    </lineage>
</organism>
<dbReference type="InParanoid" id="A0A194XHH4"/>
<evidence type="ECO:0000256" key="5">
    <source>
        <dbReference type="ARBA" id="ARBA00023033"/>
    </source>
</evidence>
<dbReference type="InterPro" id="IPR002938">
    <property type="entry name" value="FAD-bd"/>
</dbReference>